<dbReference type="SUPFAM" id="SSF55729">
    <property type="entry name" value="Acyl-CoA N-acyltransferases (Nat)"/>
    <property type="match status" value="1"/>
</dbReference>
<dbReference type="Pfam" id="PF00583">
    <property type="entry name" value="Acetyltransf_1"/>
    <property type="match status" value="1"/>
</dbReference>
<dbReference type="InterPro" id="IPR016181">
    <property type="entry name" value="Acyl_CoA_acyltransferase"/>
</dbReference>
<keyword evidence="3" id="KW-1185">Reference proteome</keyword>
<dbReference type="EMBL" id="FXTN01000009">
    <property type="protein sequence ID" value="SMO88351.1"/>
    <property type="molecule type" value="Genomic_DNA"/>
</dbReference>
<proteinExistence type="predicted"/>
<sequence>MKYLPIKNDADPLISFVKELYEGAFPQKERRKWELLARMIGTVPEMRLQVIMEDEKPIGFMTIWKLKDWCFLEHFAISPAERGKKHGEQVMLDFIKDSRVLLEVEPPVSEDASRRINFYKRAGLVCLSFPYLQPSYKKTGKPYEMVLMSNVPDAGESACAEIVNLIFEKVYGSSRRV</sequence>
<reference evidence="2 3" key="1">
    <citation type="submission" date="2017-05" db="EMBL/GenBank/DDBJ databases">
        <authorList>
            <person name="Varghese N."/>
            <person name="Submissions S."/>
        </authorList>
    </citation>
    <scope>NUCLEOTIDE SEQUENCE [LARGE SCALE GENOMIC DNA]</scope>
    <source>
        <strain evidence="2 3">DSM 19036</strain>
    </source>
</reference>
<dbReference type="OrthoDB" id="9127144at2"/>
<organism evidence="2 3">
    <name type="scientific">Pedobacter westerhofensis</name>
    <dbReference type="NCBI Taxonomy" id="425512"/>
    <lineage>
        <taxon>Bacteria</taxon>
        <taxon>Pseudomonadati</taxon>
        <taxon>Bacteroidota</taxon>
        <taxon>Sphingobacteriia</taxon>
        <taxon>Sphingobacteriales</taxon>
        <taxon>Sphingobacteriaceae</taxon>
        <taxon>Pedobacter</taxon>
    </lineage>
</organism>
<dbReference type="PROSITE" id="PS51186">
    <property type="entry name" value="GNAT"/>
    <property type="match status" value="1"/>
</dbReference>
<evidence type="ECO:0000313" key="3">
    <source>
        <dbReference type="Proteomes" id="UP000320300"/>
    </source>
</evidence>
<dbReference type="InterPro" id="IPR000182">
    <property type="entry name" value="GNAT_dom"/>
</dbReference>
<dbReference type="Proteomes" id="UP000320300">
    <property type="component" value="Unassembled WGS sequence"/>
</dbReference>
<feature type="domain" description="N-acetyltransferase" evidence="1">
    <location>
        <begin position="1"/>
        <end position="150"/>
    </location>
</feature>
<keyword evidence="2" id="KW-0808">Transferase</keyword>
<evidence type="ECO:0000313" key="2">
    <source>
        <dbReference type="EMBL" id="SMO88351.1"/>
    </source>
</evidence>
<evidence type="ECO:0000259" key="1">
    <source>
        <dbReference type="PROSITE" id="PS51186"/>
    </source>
</evidence>
<dbReference type="RefSeq" id="WP_142529652.1">
    <property type="nucleotide sequence ID" value="NZ_CBCSJO010000009.1"/>
</dbReference>
<dbReference type="GO" id="GO:0016747">
    <property type="term" value="F:acyltransferase activity, transferring groups other than amino-acyl groups"/>
    <property type="evidence" value="ECO:0007669"/>
    <property type="project" value="InterPro"/>
</dbReference>
<dbReference type="Gene3D" id="3.40.630.30">
    <property type="match status" value="1"/>
</dbReference>
<protein>
    <submittedName>
        <fullName evidence="2">Acetyltransferase (GNAT) family protein</fullName>
    </submittedName>
</protein>
<accession>A0A521EY45</accession>
<gene>
    <name evidence="2" type="ORF">SAMN06265348_109243</name>
</gene>
<name>A0A521EY45_9SPHI</name>
<dbReference type="AlphaFoldDB" id="A0A521EY45"/>